<dbReference type="Proteomes" id="UP001489004">
    <property type="component" value="Unassembled WGS sequence"/>
</dbReference>
<proteinExistence type="predicted"/>
<organism evidence="2 3">
    <name type="scientific">[Myrmecia] bisecta</name>
    <dbReference type="NCBI Taxonomy" id="41462"/>
    <lineage>
        <taxon>Eukaryota</taxon>
        <taxon>Viridiplantae</taxon>
        <taxon>Chlorophyta</taxon>
        <taxon>core chlorophytes</taxon>
        <taxon>Trebouxiophyceae</taxon>
        <taxon>Trebouxiales</taxon>
        <taxon>Trebouxiaceae</taxon>
        <taxon>Myrmecia</taxon>
    </lineage>
</organism>
<feature type="compositionally biased region" description="Polar residues" evidence="1">
    <location>
        <begin position="124"/>
        <end position="133"/>
    </location>
</feature>
<evidence type="ECO:0000313" key="2">
    <source>
        <dbReference type="EMBL" id="KAK9809833.1"/>
    </source>
</evidence>
<name>A0AAW1PMK2_9CHLO</name>
<feature type="compositionally biased region" description="Low complexity" evidence="1">
    <location>
        <begin position="34"/>
        <end position="59"/>
    </location>
</feature>
<dbReference type="AlphaFoldDB" id="A0AAW1PMK2"/>
<feature type="region of interest" description="Disordered" evidence="1">
    <location>
        <begin position="279"/>
        <end position="319"/>
    </location>
</feature>
<feature type="compositionally biased region" description="Low complexity" evidence="1">
    <location>
        <begin position="134"/>
        <end position="143"/>
    </location>
</feature>
<feature type="region of interest" description="Disordered" evidence="1">
    <location>
        <begin position="124"/>
        <end position="174"/>
    </location>
</feature>
<reference evidence="2 3" key="1">
    <citation type="journal article" date="2024" name="Nat. Commun.">
        <title>Phylogenomics reveals the evolutionary origins of lichenization in chlorophyte algae.</title>
        <authorList>
            <person name="Puginier C."/>
            <person name="Libourel C."/>
            <person name="Otte J."/>
            <person name="Skaloud P."/>
            <person name="Haon M."/>
            <person name="Grisel S."/>
            <person name="Petersen M."/>
            <person name="Berrin J.G."/>
            <person name="Delaux P.M."/>
            <person name="Dal Grande F."/>
            <person name="Keller J."/>
        </authorList>
    </citation>
    <scope>NUCLEOTIDE SEQUENCE [LARGE SCALE GENOMIC DNA]</scope>
    <source>
        <strain evidence="2 3">SAG 2043</strain>
    </source>
</reference>
<accession>A0AAW1PMK2</accession>
<keyword evidence="3" id="KW-1185">Reference proteome</keyword>
<sequence>MLGSKPLSSGGATLSFQLLFGLIRFETRWPPRPQGQAPPAQEVSCGPPAAAPTVQPQPASSSNVRGKGLTGKRTRSTTQGTSEQAAAWLRAQLPGVDPPEAALNFSQVVRSYAQLGRSLRSSVNSSGFASATQGSGFSSSEFSDGALRTAGGQSVEAAPGGNSGDEEQPLHSSAVCRSEARDDAVRVALSPAQSLAGRVRYPAAEQLPHHGSHTSALAALQSMWAGATSSQSKPAAVLGRDSQDMCLRDSNQLNRAELGEADGAAKASLAATAPSFVFRASSRGGGTPRLGGSKRSQKPDISCKSESMRQWLHANKENP</sequence>
<evidence type="ECO:0000256" key="1">
    <source>
        <dbReference type="SAM" id="MobiDB-lite"/>
    </source>
</evidence>
<feature type="region of interest" description="Disordered" evidence="1">
    <location>
        <begin position="28"/>
        <end position="84"/>
    </location>
</feature>
<dbReference type="EMBL" id="JALJOR010000010">
    <property type="protein sequence ID" value="KAK9809833.1"/>
    <property type="molecule type" value="Genomic_DNA"/>
</dbReference>
<gene>
    <name evidence="2" type="ORF">WJX72_000066</name>
</gene>
<feature type="compositionally biased region" description="Basic and acidic residues" evidence="1">
    <location>
        <begin position="297"/>
        <end position="307"/>
    </location>
</feature>
<protein>
    <submittedName>
        <fullName evidence="2">Uncharacterized protein</fullName>
    </submittedName>
</protein>
<comment type="caution">
    <text evidence="2">The sequence shown here is derived from an EMBL/GenBank/DDBJ whole genome shotgun (WGS) entry which is preliminary data.</text>
</comment>
<evidence type="ECO:0000313" key="3">
    <source>
        <dbReference type="Proteomes" id="UP001489004"/>
    </source>
</evidence>